<evidence type="ECO:0000313" key="3">
    <source>
        <dbReference type="EMBL" id="KAL0925451.1"/>
    </source>
</evidence>
<gene>
    <name evidence="3" type="ORF">M5K25_003783</name>
</gene>
<evidence type="ECO:0000256" key="1">
    <source>
        <dbReference type="SAM" id="Coils"/>
    </source>
</evidence>
<protein>
    <submittedName>
        <fullName evidence="3">Uncharacterized protein</fullName>
    </submittedName>
</protein>
<dbReference type="AlphaFoldDB" id="A0ABD0VRU7"/>
<comment type="caution">
    <text evidence="3">The sequence shown here is derived from an EMBL/GenBank/DDBJ whole genome shotgun (WGS) entry which is preliminary data.</text>
</comment>
<dbReference type="Proteomes" id="UP001552299">
    <property type="component" value="Unassembled WGS sequence"/>
</dbReference>
<accession>A0ABD0VRU7</accession>
<name>A0ABD0VRU7_DENTH</name>
<keyword evidence="1" id="KW-0175">Coiled coil</keyword>
<feature type="coiled-coil region" evidence="1">
    <location>
        <begin position="872"/>
        <end position="899"/>
    </location>
</feature>
<keyword evidence="4" id="KW-1185">Reference proteome</keyword>
<evidence type="ECO:0000256" key="2">
    <source>
        <dbReference type="SAM" id="MobiDB-lite"/>
    </source>
</evidence>
<evidence type="ECO:0000313" key="4">
    <source>
        <dbReference type="Proteomes" id="UP001552299"/>
    </source>
</evidence>
<dbReference type="EMBL" id="JANQDX010000004">
    <property type="protein sequence ID" value="KAL0925451.1"/>
    <property type="molecule type" value="Genomic_DNA"/>
</dbReference>
<feature type="region of interest" description="Disordered" evidence="2">
    <location>
        <begin position="726"/>
        <end position="830"/>
    </location>
</feature>
<proteinExistence type="predicted"/>
<reference evidence="3 4" key="1">
    <citation type="journal article" date="2024" name="Plant Biotechnol. J.">
        <title>Dendrobium thyrsiflorum genome and its molecular insights into genes involved in important horticultural traits.</title>
        <authorList>
            <person name="Chen B."/>
            <person name="Wang J.Y."/>
            <person name="Zheng P.J."/>
            <person name="Li K.L."/>
            <person name="Liang Y.M."/>
            <person name="Chen X.F."/>
            <person name="Zhang C."/>
            <person name="Zhao X."/>
            <person name="He X."/>
            <person name="Zhang G.Q."/>
            <person name="Liu Z.J."/>
            <person name="Xu Q."/>
        </authorList>
    </citation>
    <scope>NUCLEOTIDE SEQUENCE [LARGE SCALE GENOMIC DNA]</scope>
    <source>
        <strain evidence="3">GZMU011</strain>
    </source>
</reference>
<sequence>MLKFHLGVMVVVEGGFVLDIRVEAKGAEVRVLDSEESQRLYLWGVLKLLTSGWTLGFSSLKRYELAGVGKEEENVFYSSSSISLPSTRKRGNRVCLDEPQTESPLSAWNSCTGAAFGPPGSVARTGVWFRLEESHAGGSDPPRRIARERILVRLGVSHAAKSRSALPSLSLAESDARSTLKSSDSISLGYLGRTHEHSEETQGALLLSLSRSGMDEPGPGEENAGLPSYHLRLLHLPRRGHSHSNFCLGNSGVKAVCLSSDFRILGKVGAYVPTTRVGGIAQKVRTYRTLLVGGLEAFDFWMDIRLQMRGFLTTFKLQEVEKKYAILSCKLLKFFEYLALKEGALSNATNSPELEKKKKMSSTAGILVSKGLDGSSISLPSTRKRGNRVCLDEPHSAIWDGRTSTGKKRKELSFSRFLALGWTNQDRGRKMPGYPLITFVFSICRDEATPTRFYRYPCCPTQVPGAGHQLVSCNGRLPFRSQKCKILNFLKQDENQPLLLQEIHLQAQNNPLILPTLSTCRNNLATLSLLNGYSLFIFSLKKGKVLLGVTVAAENIEFQNRIPLRIRCATVTGSEVLAIFCGVSWRIKLLTSWPPSAQLPSLLPVLIRDYGKLSRLRIRQEGTSSKDVKAFSDLFKNPTSQRRRGSDGVTHAKRRDIDVYAKRRDSTQLVGQCRHSTRAGRAADAGEPFFWSFLGPLMYYKPSIVIYGQIALNANLLPLYIGKHKVSQQPPRLHVNQKKGEGGKPTANTRAQKNPRDNPPASHKKPRATVQQGTEEPTQSREAQEPNRQPPSRKATPSTGNRRANRKPGRGFGSRGGQQRHQRATHHGEFDQASRALPACGSDQSSCEDFGLYKIPNSSYDTLNWYQSKVFEEMATNKVDALEGEVDQIKSEIDKFSTIEEKFSTMDRRFSSMENQFGRMEEIIRKLMEI</sequence>
<organism evidence="3 4">
    <name type="scientific">Dendrobium thyrsiflorum</name>
    <name type="common">Pinecone-like raceme dendrobium</name>
    <name type="synonym">Orchid</name>
    <dbReference type="NCBI Taxonomy" id="117978"/>
    <lineage>
        <taxon>Eukaryota</taxon>
        <taxon>Viridiplantae</taxon>
        <taxon>Streptophyta</taxon>
        <taxon>Embryophyta</taxon>
        <taxon>Tracheophyta</taxon>
        <taxon>Spermatophyta</taxon>
        <taxon>Magnoliopsida</taxon>
        <taxon>Liliopsida</taxon>
        <taxon>Asparagales</taxon>
        <taxon>Orchidaceae</taxon>
        <taxon>Epidendroideae</taxon>
        <taxon>Malaxideae</taxon>
        <taxon>Dendrobiinae</taxon>
        <taxon>Dendrobium</taxon>
    </lineage>
</organism>